<dbReference type="Gramene" id="rna3068">
    <property type="protein sequence ID" value="RHN79298.1"/>
    <property type="gene ID" value="gene3068"/>
</dbReference>
<reference evidence="3" key="1">
    <citation type="journal article" date="2018" name="Nat. Plants">
        <title>Whole-genome landscape of Medicago truncatula symbiotic genes.</title>
        <authorList>
            <person name="Pecrix Y."/>
            <person name="Gamas P."/>
            <person name="Carrere S."/>
        </authorList>
    </citation>
    <scope>NUCLEOTIDE SEQUENCE</scope>
    <source>
        <tissue evidence="3">Leaves</tissue>
    </source>
</reference>
<proteinExistence type="predicted"/>
<dbReference type="Proteomes" id="UP000265566">
    <property type="component" value="Chromosome 1"/>
</dbReference>
<feature type="compositionally biased region" description="Polar residues" evidence="2">
    <location>
        <begin position="82"/>
        <end position="97"/>
    </location>
</feature>
<protein>
    <submittedName>
        <fullName evidence="3">Uncharacterized protein</fullName>
    </submittedName>
</protein>
<feature type="coiled-coil region" evidence="1">
    <location>
        <begin position="157"/>
        <end position="218"/>
    </location>
</feature>
<evidence type="ECO:0000256" key="2">
    <source>
        <dbReference type="SAM" id="MobiDB-lite"/>
    </source>
</evidence>
<gene>
    <name evidence="3" type="ORF">MtrunA17_Chr1g0175791</name>
</gene>
<feature type="region of interest" description="Disordered" evidence="2">
    <location>
        <begin position="63"/>
        <end position="97"/>
    </location>
</feature>
<dbReference type="EMBL" id="PSQE01000001">
    <property type="protein sequence ID" value="RHN79298.1"/>
    <property type="molecule type" value="Genomic_DNA"/>
</dbReference>
<organism evidence="3">
    <name type="scientific">Medicago truncatula</name>
    <name type="common">Barrel medic</name>
    <name type="synonym">Medicago tribuloides</name>
    <dbReference type="NCBI Taxonomy" id="3880"/>
    <lineage>
        <taxon>Eukaryota</taxon>
        <taxon>Viridiplantae</taxon>
        <taxon>Streptophyta</taxon>
        <taxon>Embryophyta</taxon>
        <taxon>Tracheophyta</taxon>
        <taxon>Spermatophyta</taxon>
        <taxon>Magnoliopsida</taxon>
        <taxon>eudicotyledons</taxon>
        <taxon>Gunneridae</taxon>
        <taxon>Pentapetalae</taxon>
        <taxon>rosids</taxon>
        <taxon>fabids</taxon>
        <taxon>Fabales</taxon>
        <taxon>Fabaceae</taxon>
        <taxon>Papilionoideae</taxon>
        <taxon>50 kb inversion clade</taxon>
        <taxon>NPAAA clade</taxon>
        <taxon>Hologalegina</taxon>
        <taxon>IRL clade</taxon>
        <taxon>Trifolieae</taxon>
        <taxon>Medicago</taxon>
    </lineage>
</organism>
<name>A0A396JST5_MEDTR</name>
<comment type="caution">
    <text evidence="3">The sequence shown here is derived from an EMBL/GenBank/DDBJ whole genome shotgun (WGS) entry which is preliminary data.</text>
</comment>
<accession>A0A396JST5</accession>
<sequence>MSSIQYVSVFDIDICSSIQLLLFFECIGTVSLLKLCNFNKLFFFFMFYNVTFSGRMDSKSVKSLPERRSNRKRKVDHVAESPQETSTNVSPATSAKTGDGTSIWDDNFPFGDFVDKQFIAEKDCEAFDVWGLEKCSQVMLEDSVRSVFLVRSMGKMVRDLEKKNKACIEENTELKKLSEYEKDVGRLKENLEELSSEKSQLMEKEENLIEENSKIQIKLLVKEDIIGSGEFNNQITLSV</sequence>
<evidence type="ECO:0000256" key="1">
    <source>
        <dbReference type="SAM" id="Coils"/>
    </source>
</evidence>
<dbReference type="AlphaFoldDB" id="A0A396JST5"/>
<keyword evidence="1" id="KW-0175">Coiled coil</keyword>
<evidence type="ECO:0000313" key="3">
    <source>
        <dbReference type="EMBL" id="RHN79298.1"/>
    </source>
</evidence>